<evidence type="ECO:0000313" key="5">
    <source>
        <dbReference type="EMBL" id="SPL63394.1"/>
    </source>
</evidence>
<reference evidence="6" key="1">
    <citation type="submission" date="2017-12" db="EMBL/GenBank/DDBJ databases">
        <authorList>
            <person name="Diaz M."/>
        </authorList>
    </citation>
    <scope>NUCLEOTIDE SEQUENCE [LARGE SCALE GENOMIC DNA]</scope>
    <source>
        <strain evidence="6">FI11154</strain>
    </source>
</reference>
<feature type="domain" description="HTH araC/xylS-type" evidence="4">
    <location>
        <begin position="197"/>
        <end position="295"/>
    </location>
</feature>
<dbReference type="PANTHER" id="PTHR46796:SF6">
    <property type="entry name" value="ARAC SUBFAMILY"/>
    <property type="match status" value="1"/>
</dbReference>
<dbReference type="GO" id="GO:0043565">
    <property type="term" value="F:sequence-specific DNA binding"/>
    <property type="evidence" value="ECO:0007669"/>
    <property type="project" value="InterPro"/>
</dbReference>
<dbReference type="InterPro" id="IPR018060">
    <property type="entry name" value="HTH_AraC"/>
</dbReference>
<protein>
    <submittedName>
        <fullName evidence="5">Transcriptional regulator, AraC family</fullName>
    </submittedName>
</protein>
<dbReference type="Proteomes" id="UP000246073">
    <property type="component" value="Unassembled WGS sequence"/>
</dbReference>
<sequence length="305" mass="34436">MIEDNMSIFMKNNSMNFSTYDPSPVINAMQLASLDGGGKPDIDYGFSDIGERTYHSLETIAIIVLEMVRGLRWKPFEGPEETINCPAGMTFIIPAHMSCAIVWPKNTAHLTVTLDTSFFSAEECEEATHSWTPIHFSNRQCLQLAQTLWGELQVSPHVSSTYMDAFRTVLTGVLVRNASIARGSNKQQFGLSNYACRQIENYLRENYRQQVSVPDMASLIGISAGHFATCFRASFGLTPHQYLMRLRLDEAERCLRETDISLSELAATLGFSSQSHMTTALRKYRHLTPGEVRRRSYAQRRKNLS</sequence>
<keyword evidence="1" id="KW-0805">Transcription regulation</keyword>
<evidence type="ECO:0000256" key="1">
    <source>
        <dbReference type="ARBA" id="ARBA00023015"/>
    </source>
</evidence>
<dbReference type="PANTHER" id="PTHR46796">
    <property type="entry name" value="HTH-TYPE TRANSCRIPTIONAL ACTIVATOR RHAS-RELATED"/>
    <property type="match status" value="1"/>
</dbReference>
<dbReference type="SMART" id="SM00342">
    <property type="entry name" value="HTH_ARAC"/>
    <property type="match status" value="1"/>
</dbReference>
<evidence type="ECO:0000313" key="6">
    <source>
        <dbReference type="Proteomes" id="UP000246073"/>
    </source>
</evidence>
<dbReference type="InterPro" id="IPR009057">
    <property type="entry name" value="Homeodomain-like_sf"/>
</dbReference>
<gene>
    <name evidence="5" type="ORF">OHAE_3326</name>
</gene>
<accession>A0A2P9HH15</accession>
<dbReference type="PROSITE" id="PS01124">
    <property type="entry name" value="HTH_ARAC_FAMILY_2"/>
    <property type="match status" value="1"/>
</dbReference>
<name>A0A2P9HH15_9HYPH</name>
<keyword evidence="3" id="KW-0804">Transcription</keyword>
<dbReference type="GO" id="GO:0003700">
    <property type="term" value="F:DNA-binding transcription factor activity"/>
    <property type="evidence" value="ECO:0007669"/>
    <property type="project" value="InterPro"/>
</dbReference>
<dbReference type="Gene3D" id="1.10.10.60">
    <property type="entry name" value="Homeodomain-like"/>
    <property type="match status" value="1"/>
</dbReference>
<evidence type="ECO:0000259" key="4">
    <source>
        <dbReference type="PROSITE" id="PS01124"/>
    </source>
</evidence>
<evidence type="ECO:0000256" key="3">
    <source>
        <dbReference type="ARBA" id="ARBA00023163"/>
    </source>
</evidence>
<dbReference type="SUPFAM" id="SSF46689">
    <property type="entry name" value="Homeodomain-like"/>
    <property type="match status" value="2"/>
</dbReference>
<organism evidence="5 6">
    <name type="scientific">Ochrobactrum soli</name>
    <dbReference type="NCBI Taxonomy" id="2448455"/>
    <lineage>
        <taxon>Bacteria</taxon>
        <taxon>Pseudomonadati</taxon>
        <taxon>Pseudomonadota</taxon>
        <taxon>Alphaproteobacteria</taxon>
        <taxon>Hyphomicrobiales</taxon>
        <taxon>Brucellaceae</taxon>
        <taxon>Brucella/Ochrobactrum group</taxon>
        <taxon>Ochrobactrum</taxon>
    </lineage>
</organism>
<dbReference type="InterPro" id="IPR050204">
    <property type="entry name" value="AraC_XylS_family_regulators"/>
</dbReference>
<evidence type="ECO:0000256" key="2">
    <source>
        <dbReference type="ARBA" id="ARBA00023125"/>
    </source>
</evidence>
<dbReference type="Pfam" id="PF12833">
    <property type="entry name" value="HTH_18"/>
    <property type="match status" value="1"/>
</dbReference>
<keyword evidence="2" id="KW-0238">DNA-binding</keyword>
<dbReference type="AlphaFoldDB" id="A0A2P9HH15"/>
<dbReference type="EMBL" id="OOFM01000004">
    <property type="protein sequence ID" value="SPL63394.1"/>
    <property type="molecule type" value="Genomic_DNA"/>
</dbReference>
<proteinExistence type="predicted"/>